<evidence type="ECO:0000313" key="4">
    <source>
        <dbReference type="EMBL" id="MCV7168766.1"/>
    </source>
</evidence>
<keyword evidence="2" id="KW-0560">Oxidoreductase</keyword>
<name>A0A9X3BTV1_9MYCO</name>
<dbReference type="SUPFAM" id="SSF51735">
    <property type="entry name" value="NAD(P)-binding Rossmann-fold domains"/>
    <property type="match status" value="1"/>
</dbReference>
<dbReference type="Proteomes" id="UP001140293">
    <property type="component" value="Unassembled WGS sequence"/>
</dbReference>
<dbReference type="PRINTS" id="PR00080">
    <property type="entry name" value="SDRFAMILY"/>
</dbReference>
<dbReference type="InterPro" id="IPR020904">
    <property type="entry name" value="Sc_DH/Rdtase_CS"/>
</dbReference>
<evidence type="ECO:0000256" key="2">
    <source>
        <dbReference type="ARBA" id="ARBA00023002"/>
    </source>
</evidence>
<dbReference type="EMBL" id="JACKSJ010000020">
    <property type="protein sequence ID" value="MCV7168766.1"/>
    <property type="molecule type" value="Genomic_DNA"/>
</dbReference>
<evidence type="ECO:0000313" key="5">
    <source>
        <dbReference type="Proteomes" id="UP001140293"/>
    </source>
</evidence>
<dbReference type="GO" id="GO:0016491">
    <property type="term" value="F:oxidoreductase activity"/>
    <property type="evidence" value="ECO:0007669"/>
    <property type="project" value="UniProtKB-KW"/>
</dbReference>
<reference evidence="4" key="2">
    <citation type="journal article" date="2022" name="BMC Genomics">
        <title>Comparative genome analysis of mycobacteria focusing on tRNA and non-coding RNA.</title>
        <authorList>
            <person name="Behra P.R.K."/>
            <person name="Pettersson B.M.F."/>
            <person name="Ramesh M."/>
            <person name="Das S."/>
            <person name="Dasgupta S."/>
            <person name="Kirsebom L.A."/>
        </authorList>
    </citation>
    <scope>NUCLEOTIDE SEQUENCE</scope>
    <source>
        <strain evidence="4">DSM 44615</strain>
    </source>
</reference>
<dbReference type="PANTHER" id="PTHR44196:SF1">
    <property type="entry name" value="DEHYDROGENASE_REDUCTASE SDR FAMILY MEMBER 7B"/>
    <property type="match status" value="1"/>
</dbReference>
<gene>
    <name evidence="4" type="ORF">H7I41_02390</name>
</gene>
<sequence length="279" mass="29663">MQIRPGDTALITGASRGLGRLIALHLASRGMDVLLSARDQVALDAVAAEVREAAPVAVSTVAADLADRDDVAGVVERAEAVGGPVDVLVNNAGVEQTRRFDQRTPDDIATMTDVNLLAPMLLTRAVLPGMRERRRGHIVNIASIAGLLASAYEEPYNATKFGLVGFTRSLRLTAKDRGWGVSASAICPGFMEGEGMYAAMRDEFGVAAPRSMRALPAARVGAAVTAAIERDIPEVLLMTGAPRLTLLAATAAPRLFERLTMRLDLAAPFRSVAEQRTHR</sequence>
<organism evidence="4 5">
    <name type="scientific">[Mycobacterium] manitobense</name>
    <dbReference type="NCBI Taxonomy" id="190147"/>
    <lineage>
        <taxon>Bacteria</taxon>
        <taxon>Bacillati</taxon>
        <taxon>Actinomycetota</taxon>
        <taxon>Actinomycetes</taxon>
        <taxon>Mycobacteriales</taxon>
        <taxon>Mycobacteriaceae</taxon>
        <taxon>Mycolicibacterium</taxon>
    </lineage>
</organism>
<keyword evidence="5" id="KW-1185">Reference proteome</keyword>
<dbReference type="Pfam" id="PF00106">
    <property type="entry name" value="adh_short"/>
    <property type="match status" value="1"/>
</dbReference>
<dbReference type="InterPro" id="IPR036291">
    <property type="entry name" value="NAD(P)-bd_dom_sf"/>
</dbReference>
<dbReference type="RefSeq" id="WP_264010958.1">
    <property type="nucleotide sequence ID" value="NZ_JACKSJ010000020.1"/>
</dbReference>
<dbReference type="PANTHER" id="PTHR44196">
    <property type="entry name" value="DEHYDROGENASE/REDUCTASE SDR FAMILY MEMBER 7B"/>
    <property type="match status" value="1"/>
</dbReference>
<reference evidence="4" key="1">
    <citation type="submission" date="2020-07" db="EMBL/GenBank/DDBJ databases">
        <authorList>
            <person name="Pettersson B.M.F."/>
            <person name="Behra P.R.K."/>
            <person name="Ramesh M."/>
            <person name="Das S."/>
            <person name="Dasgupta S."/>
            <person name="Kirsebom L.A."/>
        </authorList>
    </citation>
    <scope>NUCLEOTIDE SEQUENCE</scope>
    <source>
        <strain evidence="4">DSM 44615</strain>
    </source>
</reference>
<proteinExistence type="inferred from homology"/>
<comment type="similarity">
    <text evidence="1 3">Belongs to the short-chain dehydrogenases/reductases (SDR) family.</text>
</comment>
<comment type="caution">
    <text evidence="4">The sequence shown here is derived from an EMBL/GenBank/DDBJ whole genome shotgun (WGS) entry which is preliminary data.</text>
</comment>
<accession>A0A9X3BTV1</accession>
<dbReference type="PROSITE" id="PS00061">
    <property type="entry name" value="ADH_SHORT"/>
    <property type="match status" value="1"/>
</dbReference>
<protein>
    <submittedName>
        <fullName evidence="4">SDR family NAD(P)-dependent oxidoreductase</fullName>
    </submittedName>
</protein>
<dbReference type="Gene3D" id="3.40.50.720">
    <property type="entry name" value="NAD(P)-binding Rossmann-like Domain"/>
    <property type="match status" value="1"/>
</dbReference>
<evidence type="ECO:0000256" key="1">
    <source>
        <dbReference type="ARBA" id="ARBA00006484"/>
    </source>
</evidence>
<dbReference type="GO" id="GO:0016020">
    <property type="term" value="C:membrane"/>
    <property type="evidence" value="ECO:0007669"/>
    <property type="project" value="TreeGrafter"/>
</dbReference>
<evidence type="ECO:0000256" key="3">
    <source>
        <dbReference type="RuleBase" id="RU000363"/>
    </source>
</evidence>
<dbReference type="AlphaFoldDB" id="A0A9X3BTV1"/>
<dbReference type="InterPro" id="IPR002347">
    <property type="entry name" value="SDR_fam"/>
</dbReference>
<dbReference type="PRINTS" id="PR00081">
    <property type="entry name" value="GDHRDH"/>
</dbReference>
<dbReference type="CDD" id="cd05233">
    <property type="entry name" value="SDR_c"/>
    <property type="match status" value="1"/>
</dbReference>